<comment type="caution">
    <text evidence="2">The sequence shown here is derived from an EMBL/GenBank/DDBJ whole genome shotgun (WGS) entry which is preliminary data.</text>
</comment>
<evidence type="ECO:0008006" key="4">
    <source>
        <dbReference type="Google" id="ProtNLM"/>
    </source>
</evidence>
<keyword evidence="3" id="KW-1185">Reference proteome</keyword>
<feature type="signal peptide" evidence="1">
    <location>
        <begin position="1"/>
        <end position="21"/>
    </location>
</feature>
<evidence type="ECO:0000313" key="2">
    <source>
        <dbReference type="EMBL" id="MEL5988275.1"/>
    </source>
</evidence>
<dbReference type="PANTHER" id="PTHR47197">
    <property type="entry name" value="PROTEIN NIRF"/>
    <property type="match status" value="1"/>
</dbReference>
<dbReference type="Gene3D" id="2.130.10.10">
    <property type="entry name" value="YVTN repeat-like/Quinoprotein amine dehydrogenase"/>
    <property type="match status" value="1"/>
</dbReference>
<dbReference type="PROSITE" id="PS51257">
    <property type="entry name" value="PROKAR_LIPOPROTEIN"/>
    <property type="match status" value="1"/>
</dbReference>
<dbReference type="InterPro" id="IPR015943">
    <property type="entry name" value="WD40/YVTN_repeat-like_dom_sf"/>
</dbReference>
<protein>
    <recommendedName>
        <fullName evidence="4">Surface antigen</fullName>
    </recommendedName>
</protein>
<reference evidence="2 3" key="1">
    <citation type="submission" date="2024-04" db="EMBL/GenBank/DDBJ databases">
        <authorList>
            <person name="Wu Y.S."/>
            <person name="Zhang L."/>
        </authorList>
    </citation>
    <scope>NUCLEOTIDE SEQUENCE [LARGE SCALE GENOMIC DNA]</scope>
    <source>
        <strain evidence="2 3">KG-01</strain>
    </source>
</reference>
<name>A0ABU9LJT0_9BACL</name>
<dbReference type="InterPro" id="IPR011048">
    <property type="entry name" value="Haem_d1_sf"/>
</dbReference>
<gene>
    <name evidence="2" type="ORF">AAF454_07630</name>
</gene>
<dbReference type="InterPro" id="IPR051200">
    <property type="entry name" value="Host-pathogen_enzymatic-act"/>
</dbReference>
<sequence length="318" mass="35594">MKKVGILSLLLLLLAVLTACNRTDYKGISKDEPFIASVNIGEPSIDFIRPNGEKIETWDLKEAYTGATLVGEHAILLYGNQLEQADLVNLDTGEIQKKIDVSKGATNAYYDDANKTFYIANSGLNEVTAYNQKGERIQTMKTGKYPMAMLVEDGHLYVVNFKDTFISVFNTTTKKLEKKIPIPKSSHGLDFVDGELWLGGHGAGEKPNTHVLKINPKTSKVVGKMDLPIMPIAFAKLDEREFVLSHGESMLYELNEQQQISWEQEIGSNPFAVEAFQNQIVVAGYDDQTLYWVKDHHIVKKTKVGQAPFQLLVRENVK</sequence>
<proteinExistence type="predicted"/>
<evidence type="ECO:0000313" key="3">
    <source>
        <dbReference type="Proteomes" id="UP001398420"/>
    </source>
</evidence>
<evidence type="ECO:0000256" key="1">
    <source>
        <dbReference type="SAM" id="SignalP"/>
    </source>
</evidence>
<dbReference type="RefSeq" id="WP_087679955.1">
    <property type="nucleotide sequence ID" value="NZ_JALKQX010000005.1"/>
</dbReference>
<dbReference type="PANTHER" id="PTHR47197:SF3">
    <property type="entry name" value="DIHYDRO-HEME D1 DEHYDROGENASE"/>
    <property type="match status" value="1"/>
</dbReference>
<dbReference type="SUPFAM" id="SSF51004">
    <property type="entry name" value="C-terminal (heme d1) domain of cytochrome cd1-nitrite reductase"/>
    <property type="match status" value="1"/>
</dbReference>
<dbReference type="EMBL" id="JBCEWA010000005">
    <property type="protein sequence ID" value="MEL5988275.1"/>
    <property type="molecule type" value="Genomic_DNA"/>
</dbReference>
<keyword evidence="1" id="KW-0732">Signal</keyword>
<accession>A0ABU9LJT0</accession>
<organism evidence="2 3">
    <name type="scientific">Kurthia gibsonii</name>
    <dbReference type="NCBI Taxonomy" id="33946"/>
    <lineage>
        <taxon>Bacteria</taxon>
        <taxon>Bacillati</taxon>
        <taxon>Bacillota</taxon>
        <taxon>Bacilli</taxon>
        <taxon>Bacillales</taxon>
        <taxon>Caryophanaceae</taxon>
        <taxon>Kurthia</taxon>
    </lineage>
</organism>
<feature type="chain" id="PRO_5045766728" description="Surface antigen" evidence="1">
    <location>
        <begin position="22"/>
        <end position="318"/>
    </location>
</feature>
<dbReference type="Proteomes" id="UP001398420">
    <property type="component" value="Unassembled WGS sequence"/>
</dbReference>